<dbReference type="RefSeq" id="WP_147459889.1">
    <property type="nucleotide sequence ID" value="NZ_RCDD01000001.1"/>
</dbReference>
<evidence type="ECO:0000313" key="4">
    <source>
        <dbReference type="Proteomes" id="UP000282454"/>
    </source>
</evidence>
<keyword evidence="2" id="KW-0732">Signal</keyword>
<dbReference type="Proteomes" id="UP000282454">
    <property type="component" value="Unassembled WGS sequence"/>
</dbReference>
<feature type="compositionally biased region" description="Basic and acidic residues" evidence="1">
    <location>
        <begin position="29"/>
        <end position="48"/>
    </location>
</feature>
<accession>A0A421B8P6</accession>
<keyword evidence="4" id="KW-1185">Reference proteome</keyword>
<feature type="chain" id="PRO_5019496021" evidence="2">
    <location>
        <begin position="27"/>
        <end position="183"/>
    </location>
</feature>
<evidence type="ECO:0000256" key="1">
    <source>
        <dbReference type="SAM" id="MobiDB-lite"/>
    </source>
</evidence>
<name>A0A421B8P6_9PSEU</name>
<feature type="signal peptide" evidence="2">
    <location>
        <begin position="1"/>
        <end position="26"/>
    </location>
</feature>
<evidence type="ECO:0000313" key="3">
    <source>
        <dbReference type="EMBL" id="RLK60734.1"/>
    </source>
</evidence>
<sequence>MSSIKRFGVVALVIVAMATAAGQVVAEPGDKNGDRVEVAKQTDARPSKDAPLVPLVPDDGADRPTGQGVGAQAVPLPFTFNFDFTSSLASRTFWPTSAGRTCVSLRGTGGSDPIYFGKEIKIEMWNAYGTDTKVGPTVRYSLNGNSYGYCWTGLYPYHEHYFRLIKDWSPTVRVWGTGWASAS</sequence>
<protein>
    <submittedName>
        <fullName evidence="3">Uncharacterized protein</fullName>
    </submittedName>
</protein>
<dbReference type="OrthoDB" id="3692766at2"/>
<gene>
    <name evidence="3" type="ORF">CLV68_1244</name>
</gene>
<comment type="caution">
    <text evidence="3">The sequence shown here is derived from an EMBL/GenBank/DDBJ whole genome shotgun (WGS) entry which is preliminary data.</text>
</comment>
<feature type="region of interest" description="Disordered" evidence="1">
    <location>
        <begin position="29"/>
        <end position="68"/>
    </location>
</feature>
<evidence type="ECO:0000256" key="2">
    <source>
        <dbReference type="SAM" id="SignalP"/>
    </source>
</evidence>
<dbReference type="EMBL" id="RCDD01000001">
    <property type="protein sequence ID" value="RLK60734.1"/>
    <property type="molecule type" value="Genomic_DNA"/>
</dbReference>
<organism evidence="3 4">
    <name type="scientific">Actinokineospora cianjurensis</name>
    <dbReference type="NCBI Taxonomy" id="585224"/>
    <lineage>
        <taxon>Bacteria</taxon>
        <taxon>Bacillati</taxon>
        <taxon>Actinomycetota</taxon>
        <taxon>Actinomycetes</taxon>
        <taxon>Pseudonocardiales</taxon>
        <taxon>Pseudonocardiaceae</taxon>
        <taxon>Actinokineospora</taxon>
    </lineage>
</organism>
<proteinExistence type="predicted"/>
<dbReference type="AlphaFoldDB" id="A0A421B8P6"/>
<reference evidence="3 4" key="1">
    <citation type="submission" date="2018-10" db="EMBL/GenBank/DDBJ databases">
        <title>Genomic Encyclopedia of Archaeal and Bacterial Type Strains, Phase II (KMG-II): from individual species to whole genera.</title>
        <authorList>
            <person name="Goeker M."/>
        </authorList>
    </citation>
    <scope>NUCLEOTIDE SEQUENCE [LARGE SCALE GENOMIC DNA]</scope>
    <source>
        <strain evidence="3 4">DSM 45657</strain>
    </source>
</reference>